<protein>
    <submittedName>
        <fullName evidence="1">Uncharacterized protein</fullName>
    </submittedName>
</protein>
<accession>A0A1I4NXQ7</accession>
<reference evidence="2" key="1">
    <citation type="submission" date="2016-10" db="EMBL/GenBank/DDBJ databases">
        <authorList>
            <person name="Varghese N."/>
            <person name="Submissions S."/>
        </authorList>
    </citation>
    <scope>NUCLEOTIDE SEQUENCE [LARGE SCALE GENOMIC DNA]</scope>
    <source>
        <strain evidence="2">BL36</strain>
    </source>
</reference>
<proteinExistence type="predicted"/>
<dbReference type="AlphaFoldDB" id="A0A1I4NXQ7"/>
<dbReference type="RefSeq" id="WP_092043460.1">
    <property type="nucleotide sequence ID" value="NZ_FOTK01000022.1"/>
</dbReference>
<dbReference type="Proteomes" id="UP000199048">
    <property type="component" value="Unassembled WGS sequence"/>
</dbReference>
<evidence type="ECO:0000313" key="2">
    <source>
        <dbReference type="Proteomes" id="UP000199048"/>
    </source>
</evidence>
<organism evidence="1 2">
    <name type="scientific">Methylobacterium pseudosasicola</name>
    <dbReference type="NCBI Taxonomy" id="582667"/>
    <lineage>
        <taxon>Bacteria</taxon>
        <taxon>Pseudomonadati</taxon>
        <taxon>Pseudomonadota</taxon>
        <taxon>Alphaproteobacteria</taxon>
        <taxon>Hyphomicrobiales</taxon>
        <taxon>Methylobacteriaceae</taxon>
        <taxon>Methylobacterium</taxon>
    </lineage>
</organism>
<dbReference type="EMBL" id="FOTK01000022">
    <property type="protein sequence ID" value="SFM20354.1"/>
    <property type="molecule type" value="Genomic_DNA"/>
</dbReference>
<keyword evidence="2" id="KW-1185">Reference proteome</keyword>
<gene>
    <name evidence="1" type="ORF">SAMN05192568_102286</name>
</gene>
<evidence type="ECO:0000313" key="1">
    <source>
        <dbReference type="EMBL" id="SFM20354.1"/>
    </source>
</evidence>
<dbReference type="OrthoDB" id="7998949at2"/>
<sequence length="84" mass="8911">MTVTATATIRPETPARRAVNAKLSRIAAVVGVPIDAFFTEPTSVPQAGLIELIRLWDAAPTETVRAEILAGTRALVAEAADRSR</sequence>
<name>A0A1I4NXQ7_9HYPH</name>
<dbReference type="STRING" id="582667.SAMN05192568_102286"/>